<dbReference type="PROSITE" id="PS51257">
    <property type="entry name" value="PROKAR_LIPOPROTEIN"/>
    <property type="match status" value="1"/>
</dbReference>
<evidence type="ECO:0000256" key="1">
    <source>
        <dbReference type="SAM" id="MobiDB-lite"/>
    </source>
</evidence>
<dbReference type="EMBL" id="CAJNNW010036375">
    <property type="protein sequence ID" value="CAE8733729.1"/>
    <property type="molecule type" value="Genomic_DNA"/>
</dbReference>
<dbReference type="Gene3D" id="3.90.550.10">
    <property type="entry name" value="Spore Coat Polysaccharide Biosynthesis Protein SpsA, Chain A"/>
    <property type="match status" value="1"/>
</dbReference>
<gene>
    <name evidence="3" type="ORF">PGLA2088_LOCUS46964</name>
</gene>
<evidence type="ECO:0000256" key="2">
    <source>
        <dbReference type="SAM" id="SignalP"/>
    </source>
</evidence>
<dbReference type="AlphaFoldDB" id="A0A813LN65"/>
<evidence type="ECO:0008006" key="5">
    <source>
        <dbReference type="Google" id="ProtNLM"/>
    </source>
</evidence>
<feature type="signal peptide" evidence="2">
    <location>
        <begin position="1"/>
        <end position="28"/>
    </location>
</feature>
<proteinExistence type="predicted"/>
<protein>
    <recommendedName>
        <fullName evidence="5">EF-hand domain-containing protein</fullName>
    </recommendedName>
</protein>
<sequence>MAHLEWRRCRAGLLAQIIVTVACLPCSGQDAGDQDTGRFAACDLDRSGSLDPTEFAACVSPSPPTQDQQAAEDAPAGEDRASQEAAAYWRGGRVRASEEPNLPAPIIDNGTVDYQGYDQVEECLEYYVDKMKEEPLRKYFLGKELKAAEALESHAKEAAQLPRGLVAYLLMENADRTQHRDLLLSLRCLGRHFSGYPVAIFHTNGTTLAELAWMRSASPPGLQLIFEEVSLGFPASMTDVRGGPDGYLAPPYCTMDDQHWWTTHRSCGCRCPAWRPQCWPVNWMHATRFFTAGMFRTRTFREGRFDFFMRLDTDLFIVAEPVVDPFRLMAERGCAMVYDRISREAPGCFDGFDKRTLEFVDRFSYHGEPDDEILQVGTGPAAAGGQWTVGDARLFTSREYLRFADFFASGIYTDRWADQLLLVRGASLFGPRAGPPNPRAPATSICFSPLFPEGSPGGEGGAGPGMVHLKGGFREERLLRMCGAEGIFD</sequence>
<feature type="chain" id="PRO_5032539035" description="EF-hand domain-containing protein" evidence="2">
    <location>
        <begin position="29"/>
        <end position="489"/>
    </location>
</feature>
<dbReference type="Proteomes" id="UP000626109">
    <property type="component" value="Unassembled WGS sequence"/>
</dbReference>
<reference evidence="3" key="1">
    <citation type="submission" date="2021-02" db="EMBL/GenBank/DDBJ databases">
        <authorList>
            <person name="Dougan E. K."/>
            <person name="Rhodes N."/>
            <person name="Thang M."/>
            <person name="Chan C."/>
        </authorList>
    </citation>
    <scope>NUCLEOTIDE SEQUENCE</scope>
</reference>
<dbReference type="SUPFAM" id="SSF53448">
    <property type="entry name" value="Nucleotide-diphospho-sugar transferases"/>
    <property type="match status" value="1"/>
</dbReference>
<evidence type="ECO:0000313" key="4">
    <source>
        <dbReference type="Proteomes" id="UP000626109"/>
    </source>
</evidence>
<feature type="region of interest" description="Disordered" evidence="1">
    <location>
        <begin position="58"/>
        <end position="83"/>
    </location>
</feature>
<keyword evidence="2" id="KW-0732">Signal</keyword>
<name>A0A813LN65_POLGL</name>
<organism evidence="3 4">
    <name type="scientific">Polarella glacialis</name>
    <name type="common">Dinoflagellate</name>
    <dbReference type="NCBI Taxonomy" id="89957"/>
    <lineage>
        <taxon>Eukaryota</taxon>
        <taxon>Sar</taxon>
        <taxon>Alveolata</taxon>
        <taxon>Dinophyceae</taxon>
        <taxon>Suessiales</taxon>
        <taxon>Suessiaceae</taxon>
        <taxon>Polarella</taxon>
    </lineage>
</organism>
<dbReference type="InterPro" id="IPR018247">
    <property type="entry name" value="EF_Hand_1_Ca_BS"/>
</dbReference>
<dbReference type="PROSITE" id="PS00018">
    <property type="entry name" value="EF_HAND_1"/>
    <property type="match status" value="1"/>
</dbReference>
<comment type="caution">
    <text evidence="3">The sequence shown here is derived from an EMBL/GenBank/DDBJ whole genome shotgun (WGS) entry which is preliminary data.</text>
</comment>
<dbReference type="InterPro" id="IPR029044">
    <property type="entry name" value="Nucleotide-diphossugar_trans"/>
</dbReference>
<accession>A0A813LN65</accession>
<evidence type="ECO:0000313" key="3">
    <source>
        <dbReference type="EMBL" id="CAE8733729.1"/>
    </source>
</evidence>